<dbReference type="AlphaFoldDB" id="A0A2W3YQL0"/>
<protein>
    <submittedName>
        <fullName evidence="2">Uncharacterized protein</fullName>
    </submittedName>
</protein>
<name>A0A2W3YQL0_9ENTE</name>
<sequence>MKKTLVSSFIALCLLVPVLAFFSADTAQAEEYSANQNTLQPSLLPDYTETGYLATRAAPSTWYYSTYRSFSGIPPHTIYVSVENTAVRKVYRGYLTLQSNGYAPGNWRVYAGTLYLSGGNYPIPSRAIEDM</sequence>
<keyword evidence="3" id="KW-1185">Reference proteome</keyword>
<proteinExistence type="predicted"/>
<dbReference type="EMBL" id="PIEU01000129">
    <property type="protein sequence ID" value="PZL69871.1"/>
    <property type="molecule type" value="Genomic_DNA"/>
</dbReference>
<evidence type="ECO:0000313" key="3">
    <source>
        <dbReference type="Proteomes" id="UP000249828"/>
    </source>
</evidence>
<dbReference type="RefSeq" id="WP_111248974.1">
    <property type="nucleotide sequence ID" value="NZ_PIEU01000129.1"/>
</dbReference>
<comment type="caution">
    <text evidence="2">The sequence shown here is derived from an EMBL/GenBank/DDBJ whole genome shotgun (WGS) entry which is preliminary data.</text>
</comment>
<keyword evidence="1" id="KW-0732">Signal</keyword>
<feature type="signal peptide" evidence="1">
    <location>
        <begin position="1"/>
        <end position="29"/>
    </location>
</feature>
<dbReference type="Proteomes" id="UP000249828">
    <property type="component" value="Unassembled WGS sequence"/>
</dbReference>
<evidence type="ECO:0000256" key="1">
    <source>
        <dbReference type="SAM" id="SignalP"/>
    </source>
</evidence>
<organism evidence="2 3">
    <name type="scientific">Enterococcus plantarum</name>
    <dbReference type="NCBI Taxonomy" id="1077675"/>
    <lineage>
        <taxon>Bacteria</taxon>
        <taxon>Bacillati</taxon>
        <taxon>Bacillota</taxon>
        <taxon>Bacilli</taxon>
        <taxon>Lactobacillales</taxon>
        <taxon>Enterococcaceae</taxon>
        <taxon>Enterococcus</taxon>
    </lineage>
</organism>
<reference evidence="2 3" key="1">
    <citation type="submission" date="2017-11" db="EMBL/GenBank/DDBJ databases">
        <title>Draft genome sequence of Enterococcus plantarum TRW2 strain isolated from lettuce.</title>
        <authorList>
            <person name="Kim E.B."/>
            <person name="Marco M.L."/>
            <person name="Williams T.R."/>
            <person name="You I.H."/>
        </authorList>
    </citation>
    <scope>NUCLEOTIDE SEQUENCE [LARGE SCALE GENOMIC DNA]</scope>
    <source>
        <strain evidence="2 3">TRW2</strain>
    </source>
</reference>
<accession>A0A2W3YQL0</accession>
<evidence type="ECO:0000313" key="2">
    <source>
        <dbReference type="EMBL" id="PZL69871.1"/>
    </source>
</evidence>
<gene>
    <name evidence="2" type="ORF">CI088_16595</name>
</gene>
<feature type="chain" id="PRO_5016159539" evidence="1">
    <location>
        <begin position="30"/>
        <end position="131"/>
    </location>
</feature>